<dbReference type="PANTHER" id="PTHR30576">
    <property type="entry name" value="COLANIC BIOSYNTHESIS UDP-GLUCOSE LIPID CARRIER TRANSFERASE"/>
    <property type="match status" value="1"/>
</dbReference>
<evidence type="ECO:0000313" key="4">
    <source>
        <dbReference type="EMBL" id="RGN37281.1"/>
    </source>
</evidence>
<comment type="caution">
    <text evidence="4">The sequence shown here is derived from an EMBL/GenBank/DDBJ whole genome shotgun (WGS) entry which is preliminary data.</text>
</comment>
<dbReference type="Proteomes" id="UP000260983">
    <property type="component" value="Unassembled WGS sequence"/>
</dbReference>
<reference evidence="4 5" key="1">
    <citation type="submission" date="2018-08" db="EMBL/GenBank/DDBJ databases">
        <title>A genome reference for cultivated species of the human gut microbiota.</title>
        <authorList>
            <person name="Zou Y."/>
            <person name="Xue W."/>
            <person name="Luo G."/>
        </authorList>
    </citation>
    <scope>NUCLEOTIDE SEQUENCE [LARGE SCALE GENOMIC DNA]</scope>
    <source>
        <strain evidence="4 5">OM05-15BH</strain>
    </source>
</reference>
<dbReference type="AlphaFoldDB" id="A0A3E5BI49"/>
<accession>A0A3E5BI49</accession>
<keyword evidence="4" id="KW-0808">Transferase</keyword>
<evidence type="ECO:0000259" key="3">
    <source>
        <dbReference type="Pfam" id="PF02397"/>
    </source>
</evidence>
<feature type="domain" description="Bacterial sugar transferase" evidence="3">
    <location>
        <begin position="21"/>
        <end position="205"/>
    </location>
</feature>
<dbReference type="InterPro" id="IPR003362">
    <property type="entry name" value="Bact_transf"/>
</dbReference>
<proteinExistence type="inferred from homology"/>
<organism evidence="4 5">
    <name type="scientific">Bacteroides oleiciplenus</name>
    <dbReference type="NCBI Taxonomy" id="626931"/>
    <lineage>
        <taxon>Bacteria</taxon>
        <taxon>Pseudomonadati</taxon>
        <taxon>Bacteroidota</taxon>
        <taxon>Bacteroidia</taxon>
        <taxon>Bacteroidales</taxon>
        <taxon>Bacteroidaceae</taxon>
        <taxon>Bacteroides</taxon>
    </lineage>
</organism>
<dbReference type="GO" id="GO:0016780">
    <property type="term" value="F:phosphotransferase activity, for other substituted phosphate groups"/>
    <property type="evidence" value="ECO:0007669"/>
    <property type="project" value="TreeGrafter"/>
</dbReference>
<protein>
    <submittedName>
        <fullName evidence="4">Polyprenyl glycosylphosphotransferase</fullName>
    </submittedName>
</protein>
<name>A0A3E5BI49_9BACE</name>
<keyword evidence="2" id="KW-1133">Transmembrane helix</keyword>
<dbReference type="RefSeq" id="WP_009127398.1">
    <property type="nucleotide sequence ID" value="NZ_CABKRN010000001.1"/>
</dbReference>
<dbReference type="EMBL" id="QSUL01000004">
    <property type="protein sequence ID" value="RGN37281.1"/>
    <property type="molecule type" value="Genomic_DNA"/>
</dbReference>
<evidence type="ECO:0000313" key="5">
    <source>
        <dbReference type="Proteomes" id="UP000260983"/>
    </source>
</evidence>
<dbReference type="Pfam" id="PF02397">
    <property type="entry name" value="Bac_transf"/>
    <property type="match status" value="1"/>
</dbReference>
<evidence type="ECO:0000256" key="1">
    <source>
        <dbReference type="ARBA" id="ARBA00006464"/>
    </source>
</evidence>
<comment type="similarity">
    <text evidence="1">Belongs to the bacterial sugar transferase family.</text>
</comment>
<gene>
    <name evidence="4" type="ORF">DXB65_07180</name>
</gene>
<sequence length="206" mass="24338">MNIHYPSYHFPLQRKCNRILKRTLDIVFASIVLILIYPWAYIIIGCCIKIKMPGNIIFSQKRNGQCGREFTCYKFRSMLPNCKADTQQAYDDDPRITPFGRILRVTSIDELPQFWNVLIGDMSIVGPRPHMLIHTEQYCGIIPDYNKRLLVKPGITGWAQIHNLRGETEKLDKMKKRVEYDIWYIEHWSFALDLKIMLNTLKIIFR</sequence>
<evidence type="ECO:0000256" key="2">
    <source>
        <dbReference type="SAM" id="Phobius"/>
    </source>
</evidence>
<keyword evidence="2" id="KW-0472">Membrane</keyword>
<dbReference type="PANTHER" id="PTHR30576:SF0">
    <property type="entry name" value="UNDECAPRENYL-PHOSPHATE N-ACETYLGALACTOSAMINYL 1-PHOSPHATE TRANSFERASE-RELATED"/>
    <property type="match status" value="1"/>
</dbReference>
<feature type="transmembrane region" description="Helical" evidence="2">
    <location>
        <begin position="24"/>
        <end position="44"/>
    </location>
</feature>
<keyword evidence="2" id="KW-0812">Transmembrane</keyword>